<dbReference type="Proteomes" id="UP000774130">
    <property type="component" value="Unassembled WGS sequence"/>
</dbReference>
<evidence type="ECO:0000313" key="2">
    <source>
        <dbReference type="EMBL" id="MBV7391057.1"/>
    </source>
</evidence>
<dbReference type="EMBL" id="JAHUZB010000003">
    <property type="protein sequence ID" value="MBV7391057.1"/>
    <property type="molecule type" value="Genomic_DNA"/>
</dbReference>
<dbReference type="InterPro" id="IPR003343">
    <property type="entry name" value="Big_2"/>
</dbReference>
<accession>A0ABS6TDW0</accession>
<feature type="domain" description="BIG2" evidence="1">
    <location>
        <begin position="2"/>
        <end position="73"/>
    </location>
</feature>
<evidence type="ECO:0000259" key="1">
    <source>
        <dbReference type="SMART" id="SM00635"/>
    </source>
</evidence>
<keyword evidence="3" id="KW-1185">Reference proteome</keyword>
<gene>
    <name evidence="2" type="ORF">KUA55_10220</name>
</gene>
<dbReference type="SMART" id="SM00635">
    <property type="entry name" value="BID_2"/>
    <property type="match status" value="1"/>
</dbReference>
<proteinExistence type="predicted"/>
<protein>
    <submittedName>
        <fullName evidence="2">Ig-like domain-containing protein</fullName>
    </submittedName>
</protein>
<sequence length="77" mass="7633">MNKTTTSITVGANETLNATVAPENAANKNISFSSSDTSIATVTPKAGKITGVAAGVATITVTTEDGSKTANCEVTVS</sequence>
<comment type="caution">
    <text evidence="2">The sequence shown here is derived from an EMBL/GenBank/DDBJ whole genome shotgun (WGS) entry which is preliminary data.</text>
</comment>
<evidence type="ECO:0000313" key="3">
    <source>
        <dbReference type="Proteomes" id="UP000774130"/>
    </source>
</evidence>
<name>A0ABS6TDW0_9ENTE</name>
<organism evidence="2 3">
    <name type="scientific">Enterococcus alishanensis</name>
    <dbReference type="NCBI Taxonomy" id="1303817"/>
    <lineage>
        <taxon>Bacteria</taxon>
        <taxon>Bacillati</taxon>
        <taxon>Bacillota</taxon>
        <taxon>Bacilli</taxon>
        <taxon>Lactobacillales</taxon>
        <taxon>Enterococcaceae</taxon>
        <taxon>Enterococcus</taxon>
    </lineage>
</organism>
<reference evidence="2 3" key="1">
    <citation type="submission" date="2021-06" db="EMBL/GenBank/DDBJ databases">
        <title>Enterococcus alishanensis sp. nov., a novel lactic acid bacterium isolated from fresh coffee beans.</title>
        <authorList>
            <person name="Chen Y.-S."/>
        </authorList>
    </citation>
    <scope>NUCLEOTIDE SEQUENCE [LARGE SCALE GENOMIC DNA]</scope>
    <source>
        <strain evidence="2 3">ALS3</strain>
    </source>
</reference>
<dbReference type="Pfam" id="PF02368">
    <property type="entry name" value="Big_2"/>
    <property type="match status" value="1"/>
</dbReference>